<evidence type="ECO:0000313" key="3">
    <source>
        <dbReference type="Proteomes" id="UP000235728"/>
    </source>
</evidence>
<feature type="chain" id="PRO_5014788854" evidence="1">
    <location>
        <begin position="19"/>
        <end position="121"/>
    </location>
</feature>
<proteinExistence type="predicted"/>
<dbReference type="Proteomes" id="UP000235728">
    <property type="component" value="Unassembled WGS sequence"/>
</dbReference>
<evidence type="ECO:0000313" key="2">
    <source>
        <dbReference type="EMBL" id="PMB73971.1"/>
    </source>
</evidence>
<dbReference type="OMA" id="REMNFGG"/>
<gene>
    <name evidence="2" type="ORF">BM221_001398</name>
</gene>
<name>A0A2N6P368_BEABA</name>
<evidence type="ECO:0000256" key="1">
    <source>
        <dbReference type="SAM" id="SignalP"/>
    </source>
</evidence>
<dbReference type="EMBL" id="MRVG01000001">
    <property type="protein sequence ID" value="PMB73971.1"/>
    <property type="molecule type" value="Genomic_DNA"/>
</dbReference>
<organism evidence="2 3">
    <name type="scientific">Beauveria bassiana</name>
    <name type="common">White muscardine disease fungus</name>
    <name type="synonym">Tritirachium shiotae</name>
    <dbReference type="NCBI Taxonomy" id="176275"/>
    <lineage>
        <taxon>Eukaryota</taxon>
        <taxon>Fungi</taxon>
        <taxon>Dikarya</taxon>
        <taxon>Ascomycota</taxon>
        <taxon>Pezizomycotina</taxon>
        <taxon>Sordariomycetes</taxon>
        <taxon>Hypocreomycetidae</taxon>
        <taxon>Hypocreales</taxon>
        <taxon>Cordycipitaceae</taxon>
        <taxon>Beauveria</taxon>
    </lineage>
</organism>
<accession>A0A2N6P368</accession>
<keyword evidence="1" id="KW-0732">Signal</keyword>
<sequence length="121" mass="11834">MKFAIVASILAAGSAVSAAPTKRETNFGGVAGPLGGLLGGSMAAPVGGAAQNGVANLFKLGDEILNIPGDVIRKILQGNPIGAGTGLLQNLVKAGTDLPKDALSMVTPVTDAVTGQGKGKQ</sequence>
<dbReference type="AlphaFoldDB" id="A0A2N6P368"/>
<reference evidence="2 3" key="1">
    <citation type="journal article" date="2016" name="Appl. Microbiol. Biotechnol.">
        <title>Characterization of T-DNA insertion mutants with decreased virulence in the entomopathogenic fungus Beauveria bassiana JEF-007.</title>
        <authorList>
            <person name="Kim S."/>
            <person name="Lee S.J."/>
            <person name="Nai Y.S."/>
            <person name="Yu J.S."/>
            <person name="Lee M.R."/>
            <person name="Yang Y.T."/>
            <person name="Kim J.S."/>
        </authorList>
    </citation>
    <scope>NUCLEOTIDE SEQUENCE [LARGE SCALE GENOMIC DNA]</scope>
    <source>
        <strain evidence="2 3">JEF-007</strain>
    </source>
</reference>
<protein>
    <submittedName>
        <fullName evidence="2">Uncharacterized protein</fullName>
    </submittedName>
</protein>
<feature type="signal peptide" evidence="1">
    <location>
        <begin position="1"/>
        <end position="18"/>
    </location>
</feature>
<comment type="caution">
    <text evidence="2">The sequence shown here is derived from an EMBL/GenBank/DDBJ whole genome shotgun (WGS) entry which is preliminary data.</text>
</comment>